<feature type="transmembrane region" description="Helical" evidence="10">
    <location>
        <begin position="41"/>
        <end position="60"/>
    </location>
</feature>
<evidence type="ECO:0000259" key="11">
    <source>
        <dbReference type="SMART" id="SM00849"/>
    </source>
</evidence>
<feature type="transmembrane region" description="Helical" evidence="10">
    <location>
        <begin position="511"/>
        <end position="527"/>
    </location>
</feature>
<dbReference type="InterPro" id="IPR036866">
    <property type="entry name" value="RibonucZ/Hydroxyglut_hydro"/>
</dbReference>
<dbReference type="GO" id="GO:0017001">
    <property type="term" value="P:antibiotic catabolic process"/>
    <property type="evidence" value="ECO:0007669"/>
    <property type="project" value="InterPro"/>
</dbReference>
<dbReference type="GO" id="GO:0008270">
    <property type="term" value="F:zinc ion binding"/>
    <property type="evidence" value="ECO:0007669"/>
    <property type="project" value="InterPro"/>
</dbReference>
<reference evidence="12" key="2">
    <citation type="submission" date="2021-04" db="EMBL/GenBank/DDBJ databases">
        <authorList>
            <person name="Gilroy R."/>
        </authorList>
    </citation>
    <scope>NUCLEOTIDE SEQUENCE</scope>
    <source>
        <strain evidence="12">ChiHjej12B11-14209</strain>
    </source>
</reference>
<dbReference type="PANTHER" id="PTHR30619">
    <property type="entry name" value="DNA INTERNALIZATION/COMPETENCE PROTEIN COMEC/REC2"/>
    <property type="match status" value="1"/>
</dbReference>
<reference evidence="12" key="1">
    <citation type="journal article" date="2021" name="PeerJ">
        <title>Extensive microbial diversity within the chicken gut microbiome revealed by metagenomics and culture.</title>
        <authorList>
            <person name="Gilroy R."/>
            <person name="Ravi A."/>
            <person name="Getino M."/>
            <person name="Pursley I."/>
            <person name="Horton D.L."/>
            <person name="Alikhan N.F."/>
            <person name="Baker D."/>
            <person name="Gharbi K."/>
            <person name="Hall N."/>
            <person name="Watson M."/>
            <person name="Adriaenssens E.M."/>
            <person name="Foster-Nyarko E."/>
            <person name="Jarju S."/>
            <person name="Secka A."/>
            <person name="Antonio M."/>
            <person name="Oren A."/>
            <person name="Chaudhuri R.R."/>
            <person name="La Ragione R."/>
            <person name="Hildebrand F."/>
            <person name="Pallen M.J."/>
        </authorList>
    </citation>
    <scope>NUCLEOTIDE SEQUENCE</scope>
    <source>
        <strain evidence="12">ChiHjej12B11-14209</strain>
    </source>
</reference>
<evidence type="ECO:0000313" key="12">
    <source>
        <dbReference type="EMBL" id="HIZ46764.1"/>
    </source>
</evidence>
<dbReference type="GO" id="GO:0005886">
    <property type="term" value="C:plasma membrane"/>
    <property type="evidence" value="ECO:0007669"/>
    <property type="project" value="UniProtKB-SubCell"/>
</dbReference>
<comment type="cofactor">
    <cofactor evidence="1">
        <name>Zn(2+)</name>
        <dbReference type="ChEBI" id="CHEBI:29105"/>
    </cofactor>
</comment>
<feature type="transmembrane region" description="Helical" evidence="10">
    <location>
        <begin position="340"/>
        <end position="359"/>
    </location>
</feature>
<keyword evidence="9 10" id="KW-0472">Membrane</keyword>
<dbReference type="AlphaFoldDB" id="A0A9D2JFH3"/>
<keyword evidence="5" id="KW-0479">Metal-binding</keyword>
<keyword evidence="8 10" id="KW-1133">Transmembrane helix</keyword>
<dbReference type="InterPro" id="IPR001018">
    <property type="entry name" value="Beta-lactamase_class-B_CS"/>
</dbReference>
<gene>
    <name evidence="12" type="ORF">IAA19_07095</name>
</gene>
<feature type="transmembrane region" description="Helical" evidence="10">
    <location>
        <begin position="66"/>
        <end position="89"/>
    </location>
</feature>
<evidence type="ECO:0000256" key="2">
    <source>
        <dbReference type="ARBA" id="ARBA00004651"/>
    </source>
</evidence>
<evidence type="ECO:0000256" key="6">
    <source>
        <dbReference type="ARBA" id="ARBA00022801"/>
    </source>
</evidence>
<name>A0A9D2JFH3_9ACTN</name>
<dbReference type="Pfam" id="PF03772">
    <property type="entry name" value="Competence"/>
    <property type="match status" value="1"/>
</dbReference>
<evidence type="ECO:0000256" key="4">
    <source>
        <dbReference type="ARBA" id="ARBA00022692"/>
    </source>
</evidence>
<keyword evidence="4 10" id="KW-0812">Transmembrane</keyword>
<dbReference type="SMART" id="SM00849">
    <property type="entry name" value="Lactamase_B"/>
    <property type="match status" value="1"/>
</dbReference>
<proteinExistence type="predicted"/>
<dbReference type="InterPro" id="IPR052159">
    <property type="entry name" value="Competence_DNA_uptake"/>
</dbReference>
<dbReference type="InterPro" id="IPR035681">
    <property type="entry name" value="ComA-like_MBL"/>
</dbReference>
<dbReference type="NCBIfam" id="TIGR00360">
    <property type="entry name" value="ComEC_N-term"/>
    <property type="match status" value="1"/>
</dbReference>
<feature type="domain" description="Metallo-beta-lactamase" evidence="11">
    <location>
        <begin position="544"/>
        <end position="730"/>
    </location>
</feature>
<evidence type="ECO:0000256" key="8">
    <source>
        <dbReference type="ARBA" id="ARBA00022989"/>
    </source>
</evidence>
<comment type="caution">
    <text evidence="12">The sequence shown here is derived from an EMBL/GenBank/DDBJ whole genome shotgun (WGS) entry which is preliminary data.</text>
</comment>
<dbReference type="SUPFAM" id="SSF56281">
    <property type="entry name" value="Metallo-hydrolase/oxidoreductase"/>
    <property type="match status" value="1"/>
</dbReference>
<keyword evidence="6" id="KW-0378">Hydrolase</keyword>
<evidence type="ECO:0000256" key="5">
    <source>
        <dbReference type="ARBA" id="ARBA00022723"/>
    </source>
</evidence>
<dbReference type="InterPro" id="IPR004477">
    <property type="entry name" value="ComEC_N"/>
</dbReference>
<evidence type="ECO:0000256" key="10">
    <source>
        <dbReference type="SAM" id="Phobius"/>
    </source>
</evidence>
<dbReference type="GO" id="GO:0008800">
    <property type="term" value="F:beta-lactamase activity"/>
    <property type="evidence" value="ECO:0007669"/>
    <property type="project" value="InterPro"/>
</dbReference>
<feature type="transmembrane region" description="Helical" evidence="10">
    <location>
        <begin position="486"/>
        <end position="504"/>
    </location>
</feature>
<comment type="subcellular location">
    <subcellularLocation>
        <location evidence="2">Cell membrane</location>
        <topology evidence="2">Multi-pass membrane protein</topology>
    </subcellularLocation>
</comment>
<evidence type="ECO:0000256" key="1">
    <source>
        <dbReference type="ARBA" id="ARBA00001947"/>
    </source>
</evidence>
<dbReference type="Pfam" id="PF00753">
    <property type="entry name" value="Lactamase_B"/>
    <property type="match status" value="1"/>
</dbReference>
<evidence type="ECO:0000313" key="13">
    <source>
        <dbReference type="Proteomes" id="UP000824062"/>
    </source>
</evidence>
<dbReference type="Proteomes" id="UP000824062">
    <property type="component" value="Unassembled WGS sequence"/>
</dbReference>
<sequence>MSERAPERPPRPCLPVVFWALVAVLGVERAALVADLDRASLLGPAALLLVAGVALGFAGARARATWAASAAVVLVAAAAALGASAIELAGQRALSARLASMPVSACEIVLESDMSQGASGWRGRARVSVGASGLGEVWLLADEPLAFGSTVRAVGRYESNEEGPWGASSRAQGIAGEVRVLRVLDALPADGVLGALVSFRERVLASLEPTSSNARALLAGSVCASTTAMGERGLDETFAACGISHLVAVSGGHLAMVTGALSAALFRTRLRPPARLAVLLAASGAFVLFCAAPSSAVRAWAMSLVAGASELMGRRAHPLSSVSVVGASMALADPGVSGQLGFMLSVACVCGICALGSYARYLVRVLLPGQGAWRRLGRVGTLATGALRTAGDALSMTIVAQLVTMPFVCAAFSQLSLVAPLANVVLAPAFSVLLAGGLAAAALVWAPPAQSVALALCDAVGEPLVALARTLERLPLACVAVSVDEGPALLTLAGLLVLLLVLWPRATRARIALAVCVPLALGAGWVLKGRFFSPACVCVLDVGQGDAVLVTDGAASLLVDTGPSGAIAPALARRGVTHLDAVLVTHLHADHTGGLAEVRALTGCEHVYVAEGVAGAEELAVGAEVIELAHGDVLRVGSFELEVVSPVGPVDGTENDQSVELSLSYDEGGRSLTALLAGDAEREATGAAVERGDVGEVDLLKVGHHGSEASVTPELARALGPEVAVASAGEGNGYGHPDPACVEALEQAGAEFLCTMDAGDVCVEPGAVGPVVTVSRGWPA</sequence>
<organism evidence="12 13">
    <name type="scientific">Candidatus Olsenella pullistercoris</name>
    <dbReference type="NCBI Taxonomy" id="2838712"/>
    <lineage>
        <taxon>Bacteria</taxon>
        <taxon>Bacillati</taxon>
        <taxon>Actinomycetota</taxon>
        <taxon>Coriobacteriia</taxon>
        <taxon>Coriobacteriales</taxon>
        <taxon>Atopobiaceae</taxon>
        <taxon>Olsenella</taxon>
    </lineage>
</organism>
<dbReference type="Gene3D" id="3.60.15.10">
    <property type="entry name" value="Ribonuclease Z/Hydroxyacylglutathione hydrolase-like"/>
    <property type="match status" value="1"/>
</dbReference>
<protein>
    <submittedName>
        <fullName evidence="12">ComEC/Rec2 family competence protein</fullName>
    </submittedName>
</protein>
<evidence type="ECO:0000256" key="9">
    <source>
        <dbReference type="ARBA" id="ARBA00023136"/>
    </source>
</evidence>
<dbReference type="CDD" id="cd07731">
    <property type="entry name" value="ComA-like_MBL-fold"/>
    <property type="match status" value="1"/>
</dbReference>
<dbReference type="InterPro" id="IPR001279">
    <property type="entry name" value="Metallo-B-lactamas"/>
</dbReference>
<feature type="transmembrane region" description="Helical" evidence="10">
    <location>
        <begin position="424"/>
        <end position="446"/>
    </location>
</feature>
<evidence type="ECO:0000256" key="3">
    <source>
        <dbReference type="ARBA" id="ARBA00022475"/>
    </source>
</evidence>
<accession>A0A9D2JFH3</accession>
<dbReference type="PROSITE" id="PS00743">
    <property type="entry name" value="BETA_LACTAMASE_B_1"/>
    <property type="match status" value="1"/>
</dbReference>
<dbReference type="EMBL" id="DXBM01000059">
    <property type="protein sequence ID" value="HIZ46764.1"/>
    <property type="molecule type" value="Genomic_DNA"/>
</dbReference>
<keyword evidence="3" id="KW-1003">Cell membrane</keyword>
<dbReference type="PANTHER" id="PTHR30619:SF7">
    <property type="entry name" value="BETA-LACTAMASE DOMAIN PROTEIN"/>
    <property type="match status" value="1"/>
</dbReference>
<keyword evidence="7" id="KW-0862">Zinc</keyword>
<evidence type="ECO:0000256" key="7">
    <source>
        <dbReference type="ARBA" id="ARBA00022833"/>
    </source>
</evidence>
<feature type="transmembrane region" description="Helical" evidence="10">
    <location>
        <begin position="276"/>
        <end position="296"/>
    </location>
</feature>
<feature type="transmembrane region" description="Helical" evidence="10">
    <location>
        <begin position="16"/>
        <end position="34"/>
    </location>
</feature>